<evidence type="ECO:0000256" key="1">
    <source>
        <dbReference type="ARBA" id="ARBA00022679"/>
    </source>
</evidence>
<dbReference type="GO" id="GO:0016301">
    <property type="term" value="F:kinase activity"/>
    <property type="evidence" value="ECO:0007669"/>
    <property type="project" value="UniProtKB-KW"/>
</dbReference>
<evidence type="ECO:0000313" key="6">
    <source>
        <dbReference type="EMBL" id="SDY84743.1"/>
    </source>
</evidence>
<dbReference type="InterPro" id="IPR003018">
    <property type="entry name" value="GAF"/>
</dbReference>
<dbReference type="InterPro" id="IPR011006">
    <property type="entry name" value="CheY-like_superfamily"/>
</dbReference>
<evidence type="ECO:0000259" key="5">
    <source>
        <dbReference type="PROSITE" id="PS50921"/>
    </source>
</evidence>
<proteinExistence type="predicted"/>
<dbReference type="InterPro" id="IPR036388">
    <property type="entry name" value="WH-like_DNA-bd_sf"/>
</dbReference>
<keyword evidence="4" id="KW-0804">Transcription</keyword>
<feature type="domain" description="ANTAR" evidence="5">
    <location>
        <begin position="167"/>
        <end position="228"/>
    </location>
</feature>
<dbReference type="Pfam" id="PF03861">
    <property type="entry name" value="ANTAR"/>
    <property type="match status" value="1"/>
</dbReference>
<keyword evidence="2" id="KW-0418">Kinase</keyword>
<dbReference type="Pfam" id="PF13185">
    <property type="entry name" value="GAF_2"/>
    <property type="match status" value="1"/>
</dbReference>
<keyword evidence="3" id="KW-0805">Transcription regulation</keyword>
<dbReference type="InterPro" id="IPR005561">
    <property type="entry name" value="ANTAR"/>
</dbReference>
<dbReference type="SUPFAM" id="SSF52172">
    <property type="entry name" value="CheY-like"/>
    <property type="match status" value="1"/>
</dbReference>
<dbReference type="PROSITE" id="PS50921">
    <property type="entry name" value="ANTAR"/>
    <property type="match status" value="1"/>
</dbReference>
<dbReference type="SUPFAM" id="SSF55781">
    <property type="entry name" value="GAF domain-like"/>
    <property type="match status" value="1"/>
</dbReference>
<gene>
    <name evidence="6" type="ORF">SAMN05660209_03889</name>
</gene>
<dbReference type="InterPro" id="IPR012074">
    <property type="entry name" value="GAF_ANTAR"/>
</dbReference>
<accession>A0A1H3N7M0</accession>
<protein>
    <submittedName>
        <fullName evidence="6">GAF domain-containing protein</fullName>
    </submittedName>
</protein>
<dbReference type="Proteomes" id="UP000198921">
    <property type="component" value="Unassembled WGS sequence"/>
</dbReference>
<dbReference type="PIRSF" id="PIRSF036625">
    <property type="entry name" value="GAF_ANTAR"/>
    <property type="match status" value="1"/>
</dbReference>
<keyword evidence="1" id="KW-0808">Transferase</keyword>
<dbReference type="Gene3D" id="3.30.450.40">
    <property type="match status" value="1"/>
</dbReference>
<organism evidence="6 7">
    <name type="scientific">Geodermatophilus africanus</name>
    <dbReference type="NCBI Taxonomy" id="1137993"/>
    <lineage>
        <taxon>Bacteria</taxon>
        <taxon>Bacillati</taxon>
        <taxon>Actinomycetota</taxon>
        <taxon>Actinomycetes</taxon>
        <taxon>Geodermatophilales</taxon>
        <taxon>Geodermatophilaceae</taxon>
        <taxon>Geodermatophilus</taxon>
    </lineage>
</organism>
<reference evidence="7" key="1">
    <citation type="submission" date="2016-10" db="EMBL/GenBank/DDBJ databases">
        <authorList>
            <person name="Varghese N."/>
            <person name="Submissions S."/>
        </authorList>
    </citation>
    <scope>NUCLEOTIDE SEQUENCE [LARGE SCALE GENOMIC DNA]</scope>
    <source>
        <strain evidence="7">DSM 45422</strain>
    </source>
</reference>
<dbReference type="GO" id="GO:0003723">
    <property type="term" value="F:RNA binding"/>
    <property type="evidence" value="ECO:0007669"/>
    <property type="project" value="InterPro"/>
</dbReference>
<dbReference type="STRING" id="1137993.SAMN05660209_03889"/>
<evidence type="ECO:0000256" key="4">
    <source>
        <dbReference type="ARBA" id="ARBA00023163"/>
    </source>
</evidence>
<dbReference type="Gene3D" id="1.10.10.10">
    <property type="entry name" value="Winged helix-like DNA-binding domain superfamily/Winged helix DNA-binding domain"/>
    <property type="match status" value="1"/>
</dbReference>
<dbReference type="InterPro" id="IPR029016">
    <property type="entry name" value="GAF-like_dom_sf"/>
</dbReference>
<sequence>MTGEGRSPASSTPIALIDRVARELLAKQSVDDVLQYAVRLANESIGGASSVSIALVDKQRTVSTAASSNGLASAGDALQYQFGEGPCLDAVRISDVVHTRDLSVERRWPRWGPTVAADLAVRSMLSLRLYTHQGTMGSVNIYGRDVDAFGPDAMSVAGSLAVQVAAAYERSLDRHHLERALVTRNLIGQAQGILMERHKITAARAFEVLANASQRNNTKLIDVARRVVDTGVSPPHATR</sequence>
<dbReference type="RefSeq" id="WP_170856864.1">
    <property type="nucleotide sequence ID" value="NZ_FNOT01000012.1"/>
</dbReference>
<keyword evidence="7" id="KW-1185">Reference proteome</keyword>
<evidence type="ECO:0000313" key="7">
    <source>
        <dbReference type="Proteomes" id="UP000198921"/>
    </source>
</evidence>
<name>A0A1H3N7M0_9ACTN</name>
<dbReference type="SMART" id="SM01012">
    <property type="entry name" value="ANTAR"/>
    <property type="match status" value="1"/>
</dbReference>
<dbReference type="AlphaFoldDB" id="A0A1H3N7M0"/>
<evidence type="ECO:0000256" key="3">
    <source>
        <dbReference type="ARBA" id="ARBA00023015"/>
    </source>
</evidence>
<dbReference type="EMBL" id="FNOT01000012">
    <property type="protein sequence ID" value="SDY84743.1"/>
    <property type="molecule type" value="Genomic_DNA"/>
</dbReference>
<evidence type="ECO:0000256" key="2">
    <source>
        <dbReference type="ARBA" id="ARBA00022777"/>
    </source>
</evidence>